<name>A0A8S2V958_9BILA</name>
<accession>A0A8S2V958</accession>
<comment type="caution">
    <text evidence="2">The sequence shown here is derived from an EMBL/GenBank/DDBJ whole genome shotgun (WGS) entry which is preliminary data.</text>
</comment>
<dbReference type="AlphaFoldDB" id="A0A8S2V958"/>
<dbReference type="Proteomes" id="UP000681720">
    <property type="component" value="Unassembled WGS sequence"/>
</dbReference>
<evidence type="ECO:0000313" key="1">
    <source>
        <dbReference type="EMBL" id="CAF4337314.1"/>
    </source>
</evidence>
<sequence>MYYTRKYNPTPGIYSNERLNTSLSIKRFSNPTGNYSSRATTTAAIPSSLPVESLTPESVATATTTSQNYVTSSCKTSNNTYASIPVKPIVRKSFTTIGISR</sequence>
<dbReference type="EMBL" id="CAJOBJ010043319">
    <property type="protein sequence ID" value="CAF4337314.1"/>
    <property type="molecule type" value="Genomic_DNA"/>
</dbReference>
<dbReference type="EMBL" id="CAJOBH010052658">
    <property type="protein sequence ID" value="CAF4386744.1"/>
    <property type="molecule type" value="Genomic_DNA"/>
</dbReference>
<evidence type="ECO:0000313" key="2">
    <source>
        <dbReference type="EMBL" id="CAF4386744.1"/>
    </source>
</evidence>
<organism evidence="2 3">
    <name type="scientific">Rotaria magnacalcarata</name>
    <dbReference type="NCBI Taxonomy" id="392030"/>
    <lineage>
        <taxon>Eukaryota</taxon>
        <taxon>Metazoa</taxon>
        <taxon>Spiralia</taxon>
        <taxon>Gnathifera</taxon>
        <taxon>Rotifera</taxon>
        <taxon>Eurotatoria</taxon>
        <taxon>Bdelloidea</taxon>
        <taxon>Philodinida</taxon>
        <taxon>Philodinidae</taxon>
        <taxon>Rotaria</taxon>
    </lineage>
</organism>
<reference evidence="2" key="1">
    <citation type="submission" date="2021-02" db="EMBL/GenBank/DDBJ databases">
        <authorList>
            <person name="Nowell W R."/>
        </authorList>
    </citation>
    <scope>NUCLEOTIDE SEQUENCE</scope>
</reference>
<dbReference type="Proteomes" id="UP000681967">
    <property type="component" value="Unassembled WGS sequence"/>
</dbReference>
<gene>
    <name evidence="2" type="ORF">BYL167_LOCUS30975</name>
    <name evidence="1" type="ORF">GIL414_LOCUS27397</name>
</gene>
<evidence type="ECO:0000313" key="3">
    <source>
        <dbReference type="Proteomes" id="UP000681967"/>
    </source>
</evidence>
<proteinExistence type="predicted"/>
<protein>
    <submittedName>
        <fullName evidence="2">Uncharacterized protein</fullName>
    </submittedName>
</protein>
<feature type="non-terminal residue" evidence="2">
    <location>
        <position position="1"/>
    </location>
</feature>